<reference evidence="1 2" key="1">
    <citation type="submission" date="2014-09" db="EMBL/GenBank/DDBJ databases">
        <authorList>
            <person name="McGinnis J.M."/>
            <person name="Wolfgang W.J."/>
        </authorList>
    </citation>
    <scope>NUCLEOTIDE SEQUENCE [LARGE SCALE GENOMIC DNA]</scope>
    <source>
        <strain evidence="1 2">HAMBI 3106</strain>
    </source>
</reference>
<organism evidence="1 2">
    <name type="scientific">Paracoccus sphaerophysae</name>
    <dbReference type="NCBI Taxonomy" id="690417"/>
    <lineage>
        <taxon>Bacteria</taxon>
        <taxon>Pseudomonadati</taxon>
        <taxon>Pseudomonadota</taxon>
        <taxon>Alphaproteobacteria</taxon>
        <taxon>Rhodobacterales</taxon>
        <taxon>Paracoccaceae</taxon>
        <taxon>Paracoccus</taxon>
    </lineage>
</organism>
<protein>
    <submittedName>
        <fullName evidence="1">Uncharacterized protein</fullName>
    </submittedName>
</protein>
<keyword evidence="2" id="KW-1185">Reference proteome</keyword>
<accession>A0A099FCT1</accession>
<dbReference type="Proteomes" id="UP000029917">
    <property type="component" value="Unassembled WGS sequence"/>
</dbReference>
<gene>
    <name evidence="1" type="ORF">IC63_06790</name>
</gene>
<dbReference type="AlphaFoldDB" id="A0A099FCT1"/>
<proteinExistence type="predicted"/>
<evidence type="ECO:0000313" key="1">
    <source>
        <dbReference type="EMBL" id="KGJ07907.1"/>
    </source>
</evidence>
<reference evidence="1 2" key="2">
    <citation type="submission" date="2014-10" db="EMBL/GenBank/DDBJ databases">
        <title>Paracoccus sanguinis sp. nov., isolated from clinical specimens of New York State patients.</title>
        <authorList>
            <person name="Mingle L.A."/>
            <person name="Cole J.A."/>
            <person name="Lapierre P."/>
            <person name="Musser K.A."/>
        </authorList>
    </citation>
    <scope>NUCLEOTIDE SEQUENCE [LARGE SCALE GENOMIC DNA]</scope>
    <source>
        <strain evidence="1 2">HAMBI 3106</strain>
    </source>
</reference>
<sequence length="89" mass="9804">MHEEIAYNTRLGNIFVLEDQDLSRTGEASALRKAVNSNSDAVTAPPAQGGVPQVSFFRLCAAFPITTRRLTIKVTVDILNDHQSISRFD</sequence>
<comment type="caution">
    <text evidence="1">The sequence shown here is derived from an EMBL/GenBank/DDBJ whole genome shotgun (WGS) entry which is preliminary data.</text>
</comment>
<evidence type="ECO:0000313" key="2">
    <source>
        <dbReference type="Proteomes" id="UP000029917"/>
    </source>
</evidence>
<name>A0A099FCT1_9RHOB</name>
<dbReference type="EMBL" id="JRKS01000015">
    <property type="protein sequence ID" value="KGJ07907.1"/>
    <property type="molecule type" value="Genomic_DNA"/>
</dbReference>